<keyword evidence="3" id="KW-0560">Oxidoreductase</keyword>
<proteinExistence type="inferred from homology"/>
<dbReference type="InterPro" id="IPR005399">
    <property type="entry name" value="K_chnl_volt-dep_bsu_KCNAB-rel"/>
</dbReference>
<evidence type="ECO:0000256" key="3">
    <source>
        <dbReference type="ARBA" id="ARBA00023002"/>
    </source>
</evidence>
<evidence type="ECO:0000259" key="4">
    <source>
        <dbReference type="Pfam" id="PF00248"/>
    </source>
</evidence>
<keyword evidence="2" id="KW-0521">NADP</keyword>
<dbReference type="GO" id="GO:0016491">
    <property type="term" value="F:oxidoreductase activity"/>
    <property type="evidence" value="ECO:0007669"/>
    <property type="project" value="UniProtKB-KW"/>
</dbReference>
<dbReference type="InterPro" id="IPR050523">
    <property type="entry name" value="AKR_Detox_Biosynth"/>
</dbReference>
<comment type="similarity">
    <text evidence="1">Belongs to the shaker potassium channel beta subunit family.</text>
</comment>
<dbReference type="Proteomes" id="UP000230161">
    <property type="component" value="Unassembled WGS sequence"/>
</dbReference>
<dbReference type="PRINTS" id="PR01577">
    <property type="entry name" value="KCNABCHANNEL"/>
</dbReference>
<dbReference type="InterPro" id="IPR023210">
    <property type="entry name" value="NADP_OxRdtase_dom"/>
</dbReference>
<dbReference type="SUPFAM" id="SSF51430">
    <property type="entry name" value="NAD(P)-linked oxidoreductase"/>
    <property type="match status" value="1"/>
</dbReference>
<feature type="domain" description="NADP-dependent oxidoreductase" evidence="4">
    <location>
        <begin position="16"/>
        <end position="319"/>
    </location>
</feature>
<gene>
    <name evidence="5" type="ORF">CLV54_1505</name>
</gene>
<protein>
    <submittedName>
        <fullName evidence="5">Aryl-alcohol dehydrogenase-like predicted oxidoreductase</fullName>
    </submittedName>
</protein>
<accession>A0A2M9C0H8</accession>
<dbReference type="GO" id="GO:0005829">
    <property type="term" value="C:cytosol"/>
    <property type="evidence" value="ECO:0007669"/>
    <property type="project" value="TreeGrafter"/>
</dbReference>
<dbReference type="Pfam" id="PF00248">
    <property type="entry name" value="Aldo_ket_red"/>
    <property type="match status" value="1"/>
</dbReference>
<dbReference type="CDD" id="cd19091">
    <property type="entry name" value="AKR_PsAKR"/>
    <property type="match status" value="1"/>
</dbReference>
<dbReference type="PANTHER" id="PTHR43364:SF18">
    <property type="entry name" value="OXIDOREDUCTASE"/>
    <property type="match status" value="1"/>
</dbReference>
<dbReference type="OrthoDB" id="9768793at2"/>
<dbReference type="PANTHER" id="PTHR43364">
    <property type="entry name" value="NADH-SPECIFIC METHYLGLYOXAL REDUCTASE-RELATED"/>
    <property type="match status" value="1"/>
</dbReference>
<organism evidence="5 6">
    <name type="scientific">Compostimonas suwonensis</name>
    <dbReference type="NCBI Taxonomy" id="1048394"/>
    <lineage>
        <taxon>Bacteria</taxon>
        <taxon>Bacillati</taxon>
        <taxon>Actinomycetota</taxon>
        <taxon>Actinomycetes</taxon>
        <taxon>Micrococcales</taxon>
        <taxon>Microbacteriaceae</taxon>
        <taxon>Compostimonas</taxon>
    </lineage>
</organism>
<evidence type="ECO:0000313" key="6">
    <source>
        <dbReference type="Proteomes" id="UP000230161"/>
    </source>
</evidence>
<evidence type="ECO:0000256" key="2">
    <source>
        <dbReference type="ARBA" id="ARBA00022857"/>
    </source>
</evidence>
<evidence type="ECO:0000256" key="1">
    <source>
        <dbReference type="ARBA" id="ARBA00006515"/>
    </source>
</evidence>
<evidence type="ECO:0000313" key="5">
    <source>
        <dbReference type="EMBL" id="PJJ63829.1"/>
    </source>
</evidence>
<dbReference type="EMBL" id="PGFB01000002">
    <property type="protein sequence ID" value="PJJ63829.1"/>
    <property type="molecule type" value="Genomic_DNA"/>
</dbReference>
<dbReference type="Gene3D" id="3.20.20.100">
    <property type="entry name" value="NADP-dependent oxidoreductase domain"/>
    <property type="match status" value="1"/>
</dbReference>
<comment type="caution">
    <text evidence="5">The sequence shown here is derived from an EMBL/GenBank/DDBJ whole genome shotgun (WGS) entry which is preliminary data.</text>
</comment>
<dbReference type="InterPro" id="IPR036812">
    <property type="entry name" value="NAD(P)_OxRdtase_dom_sf"/>
</dbReference>
<dbReference type="AlphaFoldDB" id="A0A2M9C0H8"/>
<keyword evidence="6" id="KW-1185">Reference proteome</keyword>
<name>A0A2M9C0H8_9MICO</name>
<dbReference type="FunFam" id="3.20.20.100:FF:000004">
    <property type="entry name" value="Oxidoreductase, aldo/keto reductase"/>
    <property type="match status" value="1"/>
</dbReference>
<sequence length="350" mass="38613">MEYRQLGDSGLMVSVLSLGTMTFGGEGDYRMIGSTGVEDAQRQLDMCLAAGVNLIDTSDAYSFGRSEEIIGEVIKARRDELLIATKVRFPIGPGPNDAGLSRHHIIRACEASLRRLQTDHIDLYQAHNWDGVTPVEETMAAFDALVSSGKVRYIGCSNFAGWHVMKSLAASERNRLSGYVSMQIHYTLQAREAENELIPIALDQGLGVLVWSPLAAGLLSGKYRRNDSAPEEGRHTFEEWDEPPIHDTERLYDIIDALIAVAERHGSTAAVVALAWLLRRPGVTSVLLGARTDEQLSGNLEAASFELSDEDLDLLDSVSRVPLGYPYWHQARLARDRLSEADLSLLGRYI</sequence>
<reference evidence="5 6" key="1">
    <citation type="submission" date="2017-11" db="EMBL/GenBank/DDBJ databases">
        <title>Genomic Encyclopedia of Archaeal and Bacterial Type Strains, Phase II (KMG-II): From Individual Species to Whole Genera.</title>
        <authorList>
            <person name="Goeker M."/>
        </authorList>
    </citation>
    <scope>NUCLEOTIDE SEQUENCE [LARGE SCALE GENOMIC DNA]</scope>
    <source>
        <strain evidence="5 6">DSM 25625</strain>
    </source>
</reference>